<dbReference type="InterPro" id="IPR055129">
    <property type="entry name" value="YEATS_dom"/>
</dbReference>
<dbReference type="Gene3D" id="2.60.40.1970">
    <property type="entry name" value="YEATS domain"/>
    <property type="match status" value="1"/>
</dbReference>
<dbReference type="PANTHER" id="PTHR47573:SF1">
    <property type="entry name" value="PROTEIN AF-9 HOMOLOG"/>
    <property type="match status" value="1"/>
</dbReference>
<proteinExistence type="predicted"/>
<dbReference type="Proteomes" id="UP001152795">
    <property type="component" value="Unassembled WGS sequence"/>
</dbReference>
<feature type="region of interest" description="Disordered" evidence="5">
    <location>
        <begin position="208"/>
        <end position="229"/>
    </location>
</feature>
<keyword evidence="2" id="KW-0804">Transcription</keyword>
<dbReference type="PANTHER" id="PTHR47573">
    <property type="entry name" value="PROTEIN AF-9 HOMOLOG"/>
    <property type="match status" value="1"/>
</dbReference>
<feature type="compositionally biased region" description="Low complexity" evidence="5">
    <location>
        <begin position="218"/>
        <end position="229"/>
    </location>
</feature>
<name>A0A6S7GJ77_PARCT</name>
<dbReference type="AlphaFoldDB" id="A0A6S7GJ77"/>
<evidence type="ECO:0000256" key="1">
    <source>
        <dbReference type="ARBA" id="ARBA00023015"/>
    </source>
</evidence>
<dbReference type="EMBL" id="CACRXK020001851">
    <property type="protein sequence ID" value="CAB3991443.1"/>
    <property type="molecule type" value="Genomic_DNA"/>
</dbReference>
<dbReference type="Pfam" id="PF03366">
    <property type="entry name" value="YEATS"/>
    <property type="match status" value="1"/>
</dbReference>
<evidence type="ECO:0000313" key="8">
    <source>
        <dbReference type="Proteomes" id="UP001152795"/>
    </source>
</evidence>
<evidence type="ECO:0000256" key="5">
    <source>
        <dbReference type="SAM" id="MobiDB-lite"/>
    </source>
</evidence>
<organism evidence="7 8">
    <name type="scientific">Paramuricea clavata</name>
    <name type="common">Red gorgonian</name>
    <name type="synonym">Violescent sea-whip</name>
    <dbReference type="NCBI Taxonomy" id="317549"/>
    <lineage>
        <taxon>Eukaryota</taxon>
        <taxon>Metazoa</taxon>
        <taxon>Cnidaria</taxon>
        <taxon>Anthozoa</taxon>
        <taxon>Octocorallia</taxon>
        <taxon>Malacalcyonacea</taxon>
        <taxon>Plexauridae</taxon>
        <taxon>Paramuricea</taxon>
    </lineage>
</organism>
<dbReference type="GO" id="GO:0005634">
    <property type="term" value="C:nucleus"/>
    <property type="evidence" value="ECO:0007669"/>
    <property type="project" value="UniProtKB-SubCell"/>
</dbReference>
<comment type="caution">
    <text evidence="7">The sequence shown here is derived from an EMBL/GenBank/DDBJ whole genome shotgun (WGS) entry which is preliminary data.</text>
</comment>
<comment type="subcellular location">
    <subcellularLocation>
        <location evidence="4">Nucleus</location>
    </subcellularLocation>
</comment>
<dbReference type="InterPro" id="IPR005033">
    <property type="entry name" value="YEATS"/>
</dbReference>
<sequence>MAGYSMDNSRVKGTVITKPVIFGNKSSYFGKKRESDGHTHSWTCYFKSFNNEDVSSYIKKVQFKLHESYANPTRVLSKPPYEVNETGWGEFEIQIKVYFMDPVERPVTLYHLLKLFQTEAALASGKKNLVSEYYDEIIFQDPTQMMHQCLLSARQLPFSKQDTDWAEKERRTLESIANARQKIDHEIGKLKEHLKASKEAIQHFQKEIQKVEKEQDDPTPSTTSTASTT</sequence>
<dbReference type="GO" id="GO:0006355">
    <property type="term" value="P:regulation of DNA-templated transcription"/>
    <property type="evidence" value="ECO:0007669"/>
    <property type="project" value="InterPro"/>
</dbReference>
<evidence type="ECO:0000256" key="3">
    <source>
        <dbReference type="ARBA" id="ARBA00023242"/>
    </source>
</evidence>
<keyword evidence="1" id="KW-0805">Transcription regulation</keyword>
<gene>
    <name evidence="7" type="ORF">PACLA_8A080532</name>
</gene>
<reference evidence="7" key="1">
    <citation type="submission" date="2020-04" db="EMBL/GenBank/DDBJ databases">
        <authorList>
            <person name="Alioto T."/>
            <person name="Alioto T."/>
            <person name="Gomez Garrido J."/>
        </authorList>
    </citation>
    <scope>NUCLEOTIDE SEQUENCE</scope>
    <source>
        <strain evidence="7">A484AB</strain>
    </source>
</reference>
<evidence type="ECO:0000256" key="4">
    <source>
        <dbReference type="PROSITE-ProRule" id="PRU00376"/>
    </source>
</evidence>
<keyword evidence="3 4" id="KW-0539">Nucleus</keyword>
<feature type="domain" description="YEATS" evidence="6">
    <location>
        <begin position="10"/>
        <end position="153"/>
    </location>
</feature>
<dbReference type="InterPro" id="IPR038704">
    <property type="entry name" value="YEAST_sf"/>
</dbReference>
<evidence type="ECO:0000256" key="2">
    <source>
        <dbReference type="ARBA" id="ARBA00023163"/>
    </source>
</evidence>
<keyword evidence="8" id="KW-1185">Reference proteome</keyword>
<dbReference type="OrthoDB" id="16041at2759"/>
<protein>
    <submittedName>
        <fullName evidence="7">YEATS domain-containing 4</fullName>
    </submittedName>
</protein>
<evidence type="ECO:0000313" key="7">
    <source>
        <dbReference type="EMBL" id="CAB3991443.1"/>
    </source>
</evidence>
<dbReference type="PROSITE" id="PS51037">
    <property type="entry name" value="YEATS"/>
    <property type="match status" value="1"/>
</dbReference>
<accession>A0A6S7GJ77</accession>
<evidence type="ECO:0000259" key="6">
    <source>
        <dbReference type="PROSITE" id="PS51037"/>
    </source>
</evidence>
<dbReference type="CDD" id="cd16909">
    <property type="entry name" value="YEATS_GAS41_like"/>
    <property type="match status" value="1"/>
</dbReference>